<protein>
    <submittedName>
        <fullName evidence="8">MFS transporter</fullName>
    </submittedName>
</protein>
<feature type="transmembrane region" description="Helical" evidence="6">
    <location>
        <begin position="190"/>
        <end position="209"/>
    </location>
</feature>
<gene>
    <name evidence="8" type="ORF">ACFQ16_12580</name>
</gene>
<feature type="transmembrane region" description="Helical" evidence="6">
    <location>
        <begin position="18"/>
        <end position="41"/>
    </location>
</feature>
<feature type="transmembrane region" description="Helical" evidence="6">
    <location>
        <begin position="403"/>
        <end position="422"/>
    </location>
</feature>
<dbReference type="InterPro" id="IPR024671">
    <property type="entry name" value="Atg22-like"/>
</dbReference>
<dbReference type="InterPro" id="IPR050495">
    <property type="entry name" value="ATG22/LtaA_families"/>
</dbReference>
<dbReference type="PANTHER" id="PTHR23519:SF1">
    <property type="entry name" value="AUTOPHAGY-RELATED PROTEIN 22"/>
    <property type="match status" value="1"/>
</dbReference>
<feature type="transmembrane region" description="Helical" evidence="6">
    <location>
        <begin position="98"/>
        <end position="118"/>
    </location>
</feature>
<dbReference type="Proteomes" id="UP001597018">
    <property type="component" value="Unassembled WGS sequence"/>
</dbReference>
<dbReference type="Gene3D" id="1.20.1250.20">
    <property type="entry name" value="MFS general substrate transporter like domains"/>
    <property type="match status" value="1"/>
</dbReference>
<keyword evidence="2" id="KW-0813">Transport</keyword>
<dbReference type="InterPro" id="IPR036259">
    <property type="entry name" value="MFS_trans_sf"/>
</dbReference>
<comment type="caution">
    <text evidence="8">The sequence shown here is derived from an EMBL/GenBank/DDBJ whole genome shotgun (WGS) entry which is preliminary data.</text>
</comment>
<feature type="transmembrane region" description="Helical" evidence="6">
    <location>
        <begin position="314"/>
        <end position="334"/>
    </location>
</feature>
<dbReference type="RefSeq" id="WP_263248204.1">
    <property type="nucleotide sequence ID" value="NZ_BAABLT010000005.1"/>
</dbReference>
<feature type="transmembrane region" description="Helical" evidence="6">
    <location>
        <begin position="374"/>
        <end position="397"/>
    </location>
</feature>
<dbReference type="PANTHER" id="PTHR23519">
    <property type="entry name" value="AUTOPHAGY-RELATED PROTEIN 22"/>
    <property type="match status" value="1"/>
</dbReference>
<feature type="domain" description="Major facilitator superfamily (MFS) profile" evidence="7">
    <location>
        <begin position="31"/>
        <end position="429"/>
    </location>
</feature>
<proteinExistence type="predicted"/>
<keyword evidence="3 6" id="KW-0812">Transmembrane</keyword>
<dbReference type="PROSITE" id="PS50850">
    <property type="entry name" value="MFS"/>
    <property type="match status" value="1"/>
</dbReference>
<dbReference type="Pfam" id="PF11700">
    <property type="entry name" value="ATG22"/>
    <property type="match status" value="1"/>
</dbReference>
<evidence type="ECO:0000313" key="9">
    <source>
        <dbReference type="Proteomes" id="UP001597018"/>
    </source>
</evidence>
<evidence type="ECO:0000259" key="7">
    <source>
        <dbReference type="PROSITE" id="PS50850"/>
    </source>
</evidence>
<dbReference type="SUPFAM" id="SSF103473">
    <property type="entry name" value="MFS general substrate transporter"/>
    <property type="match status" value="1"/>
</dbReference>
<evidence type="ECO:0000256" key="5">
    <source>
        <dbReference type="ARBA" id="ARBA00023136"/>
    </source>
</evidence>
<sequence length="437" mass="46752">MTATTSADRELRRQRFGWYAYGWASHTFQTTVVTVFMSRYLPAVAENVVGRDGRLSVLGVPIAPGSLFTYTVSLCSAVLVVLMPLVGAVADRTGRKRALLLGFGYLGAFSCAAMFFVGPRDWQLGALLFVLAYLSYSSAFIVYNSLLPDLAEAAVRDRVSAVGWAAGYVGGGVLLALNFAASFAIADSALLARLSLCSAGVWWALFALVPLRLLRDRSPGTAADGRVLTAGFRQLGETLRSLARYPQTLLFLAAFLVYNDGIVTVTTVSAEYGQAELRLGESTLLGALLFVQFAAFGGALLLGELAERWGAKRVVEASLVVWTGVVVAAFWLTAGSVLQFYLLALVIALVLGGSQALSRSLFSRMIPTGREAEYFGLYEISSSATSTFGPLLFGLAYQNTGSYRTALVSLVVFFVVGLVLLARVDVDRAVRAASRPA</sequence>
<accession>A0ABW3FPX6</accession>
<keyword evidence="4 6" id="KW-1133">Transmembrane helix</keyword>
<evidence type="ECO:0000256" key="3">
    <source>
        <dbReference type="ARBA" id="ARBA00022692"/>
    </source>
</evidence>
<feature type="transmembrane region" description="Helical" evidence="6">
    <location>
        <begin position="61"/>
        <end position="86"/>
    </location>
</feature>
<feature type="transmembrane region" description="Helical" evidence="6">
    <location>
        <begin position="249"/>
        <end position="270"/>
    </location>
</feature>
<feature type="transmembrane region" description="Helical" evidence="6">
    <location>
        <begin position="124"/>
        <end position="147"/>
    </location>
</feature>
<feature type="transmembrane region" description="Helical" evidence="6">
    <location>
        <begin position="159"/>
        <end position="184"/>
    </location>
</feature>
<reference evidence="9" key="1">
    <citation type="journal article" date="2019" name="Int. J. Syst. Evol. Microbiol.">
        <title>The Global Catalogue of Microorganisms (GCM) 10K type strain sequencing project: providing services to taxonomists for standard genome sequencing and annotation.</title>
        <authorList>
            <consortium name="The Broad Institute Genomics Platform"/>
            <consortium name="The Broad Institute Genome Sequencing Center for Infectious Disease"/>
            <person name="Wu L."/>
            <person name="Ma J."/>
        </authorList>
    </citation>
    <scope>NUCLEOTIDE SEQUENCE [LARGE SCALE GENOMIC DNA]</scope>
    <source>
        <strain evidence="9">CCUG 56401</strain>
    </source>
</reference>
<feature type="transmembrane region" description="Helical" evidence="6">
    <location>
        <begin position="282"/>
        <end position="302"/>
    </location>
</feature>
<keyword evidence="9" id="KW-1185">Reference proteome</keyword>
<evidence type="ECO:0000313" key="8">
    <source>
        <dbReference type="EMBL" id="MFD0920581.1"/>
    </source>
</evidence>
<evidence type="ECO:0000256" key="1">
    <source>
        <dbReference type="ARBA" id="ARBA00004651"/>
    </source>
</evidence>
<evidence type="ECO:0000256" key="6">
    <source>
        <dbReference type="SAM" id="Phobius"/>
    </source>
</evidence>
<keyword evidence="5 6" id="KW-0472">Membrane</keyword>
<feature type="transmembrane region" description="Helical" evidence="6">
    <location>
        <begin position="340"/>
        <end position="362"/>
    </location>
</feature>
<evidence type="ECO:0000256" key="4">
    <source>
        <dbReference type="ARBA" id="ARBA00022989"/>
    </source>
</evidence>
<dbReference type="EMBL" id="JBHTIW010000007">
    <property type="protein sequence ID" value="MFD0920581.1"/>
    <property type="molecule type" value="Genomic_DNA"/>
</dbReference>
<dbReference type="InterPro" id="IPR020846">
    <property type="entry name" value="MFS_dom"/>
</dbReference>
<name>A0ABW3FPX6_9PSEU</name>
<evidence type="ECO:0000256" key="2">
    <source>
        <dbReference type="ARBA" id="ARBA00022448"/>
    </source>
</evidence>
<organism evidence="8 9">
    <name type="scientific">Saccharopolyspora rosea</name>
    <dbReference type="NCBI Taxonomy" id="524884"/>
    <lineage>
        <taxon>Bacteria</taxon>
        <taxon>Bacillati</taxon>
        <taxon>Actinomycetota</taxon>
        <taxon>Actinomycetes</taxon>
        <taxon>Pseudonocardiales</taxon>
        <taxon>Pseudonocardiaceae</taxon>
        <taxon>Saccharopolyspora</taxon>
    </lineage>
</organism>
<comment type="subcellular location">
    <subcellularLocation>
        <location evidence="1">Cell membrane</location>
        <topology evidence="1">Multi-pass membrane protein</topology>
    </subcellularLocation>
</comment>